<dbReference type="Proteomes" id="UP000074903">
    <property type="component" value="Unassembled WGS sequence"/>
</dbReference>
<gene>
    <name evidence="1" type="ORF">ERS132431_00045</name>
    <name evidence="2" type="ORF">ERS132461_00862</name>
    <name evidence="3" type="ORF">ERS132531_00460</name>
</gene>
<protein>
    <submittedName>
        <fullName evidence="2">Uncharacterized protein</fullName>
    </submittedName>
</protein>
<proteinExistence type="predicted"/>
<name>A0A0Z8LLK3_STRSU</name>
<evidence type="ECO:0000313" key="3">
    <source>
        <dbReference type="EMBL" id="CYX41259.1"/>
    </source>
</evidence>
<dbReference type="Proteomes" id="UP000071533">
    <property type="component" value="Unassembled WGS sequence"/>
</dbReference>
<dbReference type="AlphaFoldDB" id="A0A0Z8LLK3"/>
<dbReference type="Proteomes" id="UP000073388">
    <property type="component" value="Unassembled WGS sequence"/>
</dbReference>
<dbReference type="EMBL" id="FIHS01000001">
    <property type="protein sequence ID" value="CYV23608.1"/>
    <property type="molecule type" value="Genomic_DNA"/>
</dbReference>
<dbReference type="EMBL" id="FILX01000004">
    <property type="protein sequence ID" value="CYX41259.1"/>
    <property type="molecule type" value="Genomic_DNA"/>
</dbReference>
<evidence type="ECO:0000313" key="1">
    <source>
        <dbReference type="EMBL" id="CYV23608.1"/>
    </source>
</evidence>
<evidence type="ECO:0000313" key="6">
    <source>
        <dbReference type="Proteomes" id="UP000074903"/>
    </source>
</evidence>
<organism evidence="2 5">
    <name type="scientific">Streptococcus suis</name>
    <dbReference type="NCBI Taxonomy" id="1307"/>
    <lineage>
        <taxon>Bacteria</taxon>
        <taxon>Bacillati</taxon>
        <taxon>Bacillota</taxon>
        <taxon>Bacilli</taxon>
        <taxon>Lactobacillales</taxon>
        <taxon>Streptococcaceae</taxon>
        <taxon>Streptococcus</taxon>
    </lineage>
</organism>
<dbReference type="RefSeq" id="WP_029173604.1">
    <property type="nucleotide sequence ID" value="NZ_CEHB01000010.1"/>
</dbReference>
<reference evidence="4 5" key="1">
    <citation type="submission" date="2016-02" db="EMBL/GenBank/DDBJ databases">
        <authorList>
            <consortium name="Pathogen Informatics"/>
        </authorList>
    </citation>
    <scope>NUCLEOTIDE SEQUENCE [LARGE SCALE GENOMIC DNA]</scope>
    <source>
        <strain evidence="1 4">LSS69</strain>
        <strain evidence="2 5">LSS99</strain>
        <strain evidence="3 6">SS993</strain>
    </source>
</reference>
<evidence type="ECO:0000313" key="4">
    <source>
        <dbReference type="Proteomes" id="UP000071533"/>
    </source>
</evidence>
<evidence type="ECO:0000313" key="5">
    <source>
        <dbReference type="Proteomes" id="UP000073388"/>
    </source>
</evidence>
<evidence type="ECO:0000313" key="2">
    <source>
        <dbReference type="EMBL" id="CYV92919.1"/>
    </source>
</evidence>
<sequence length="313" mass="36979">MSIDLNILWFEDTTTWYNNIYRKLERYVKDRNFLLKVTRFDTVNTEQLVKLLHEKHFDVIFIDLNLLGSIKGTSAIEVIRRQNILSDILFYSVQKNDIEDQLSKKFIEGTYVCSRENYEFIPKAKKIIDKNILKTENVLSIRGLLMNNVSVFDQKMKLIISKYLDLATEDEKNSLDRYVEKQGRDFYNKISKVHQNSTSASEGYLKAVLEQERAYVMDSDKLARVVNKIFKMLKSSNDDKYDERYDNFVDNYRSNILKERNLLAHAKTDGVHGFKIENQDGRIITYDSVKCNEIRGNINRYNNLFEETLHKWG</sequence>
<accession>A0A0Z8LLK3</accession>
<dbReference type="Gene3D" id="3.40.50.2300">
    <property type="match status" value="1"/>
</dbReference>
<dbReference type="EMBL" id="FIIX01000014">
    <property type="protein sequence ID" value="CYV92919.1"/>
    <property type="molecule type" value="Genomic_DNA"/>
</dbReference>